<dbReference type="PANTHER" id="PTHR10381">
    <property type="entry name" value="ATP-DEPENDENT CLP PROTEASE PROTEOLYTIC SUBUNIT"/>
    <property type="match status" value="1"/>
</dbReference>
<evidence type="ECO:0000313" key="7">
    <source>
        <dbReference type="EMBL" id="AMS41170.1"/>
    </source>
</evidence>
<accession>A0AAC8YMK2</accession>
<gene>
    <name evidence="7" type="ORF">AA2016_2241</name>
    <name evidence="8" type="ORF">FHS67_002167</name>
</gene>
<dbReference type="Proteomes" id="UP000577697">
    <property type="component" value="Unassembled WGS sequence"/>
</dbReference>
<dbReference type="SUPFAM" id="SSF52096">
    <property type="entry name" value="ClpP/crotonase"/>
    <property type="match status" value="1"/>
</dbReference>
<evidence type="ECO:0000256" key="3">
    <source>
        <dbReference type="ARBA" id="ARBA00022670"/>
    </source>
</evidence>
<keyword evidence="3 7" id="KW-0645">Protease</keyword>
<dbReference type="EMBL" id="CP015005">
    <property type="protein sequence ID" value="AMS41170.1"/>
    <property type="molecule type" value="Genomic_DNA"/>
</dbReference>
<dbReference type="Pfam" id="PF00574">
    <property type="entry name" value="CLP_protease"/>
    <property type="match status" value="1"/>
</dbReference>
<reference evidence="7 9" key="1">
    <citation type="submission" date="2016-03" db="EMBL/GenBank/DDBJ databases">
        <title>Complete genome of Aminobacter aminovorans KCTC 2477.</title>
        <authorList>
            <person name="Kim K.M."/>
        </authorList>
    </citation>
    <scope>NUCLEOTIDE SEQUENCE [LARGE SCALE GENOMIC DNA]</scope>
    <source>
        <strain evidence="7 9">KCTC 2477</strain>
    </source>
</reference>
<keyword evidence="5" id="KW-0720">Serine protease</keyword>
<evidence type="ECO:0000313" key="9">
    <source>
        <dbReference type="Proteomes" id="UP000075755"/>
    </source>
</evidence>
<dbReference type="Gene3D" id="3.90.226.10">
    <property type="entry name" value="2-enoyl-CoA Hydratase, Chain A, domain 1"/>
    <property type="match status" value="1"/>
</dbReference>
<evidence type="ECO:0000256" key="4">
    <source>
        <dbReference type="ARBA" id="ARBA00022801"/>
    </source>
</evidence>
<keyword evidence="2" id="KW-0963">Cytoplasm</keyword>
<reference evidence="8 10" key="2">
    <citation type="submission" date="2020-08" db="EMBL/GenBank/DDBJ databases">
        <title>Genomic Encyclopedia of Type Strains, Phase IV (KMG-IV): sequencing the most valuable type-strain genomes for metagenomic binning, comparative biology and taxonomic classification.</title>
        <authorList>
            <person name="Goeker M."/>
        </authorList>
    </citation>
    <scope>NUCLEOTIDE SEQUENCE [LARGE SCALE GENOMIC DNA]</scope>
    <source>
        <strain evidence="8 10">DSM 10368</strain>
    </source>
</reference>
<dbReference type="GO" id="GO:0051117">
    <property type="term" value="F:ATPase binding"/>
    <property type="evidence" value="ECO:0007669"/>
    <property type="project" value="TreeGrafter"/>
</dbReference>
<dbReference type="RefSeq" id="WP_067958966.1">
    <property type="nucleotide sequence ID" value="NZ_CP015005.1"/>
</dbReference>
<evidence type="ECO:0000256" key="5">
    <source>
        <dbReference type="ARBA" id="ARBA00022825"/>
    </source>
</evidence>
<dbReference type="NCBIfam" id="NF045542">
    <property type="entry name" value="Clp_rel_HeadMat"/>
    <property type="match status" value="1"/>
</dbReference>
<organism evidence="7 9">
    <name type="scientific">Aminobacter aminovorans</name>
    <name type="common">Chelatobacter heintzii</name>
    <dbReference type="NCBI Taxonomy" id="83263"/>
    <lineage>
        <taxon>Bacteria</taxon>
        <taxon>Pseudomonadati</taxon>
        <taxon>Pseudomonadota</taxon>
        <taxon>Alphaproteobacteria</taxon>
        <taxon>Hyphomicrobiales</taxon>
        <taxon>Phyllobacteriaceae</taxon>
        <taxon>Aminobacter</taxon>
    </lineage>
</organism>
<dbReference type="GO" id="GO:0006515">
    <property type="term" value="P:protein quality control for misfolded or incompletely synthesized proteins"/>
    <property type="evidence" value="ECO:0007669"/>
    <property type="project" value="TreeGrafter"/>
</dbReference>
<evidence type="ECO:0000313" key="8">
    <source>
        <dbReference type="EMBL" id="MBB3705848.1"/>
    </source>
</evidence>
<evidence type="ECO:0000256" key="2">
    <source>
        <dbReference type="ARBA" id="ARBA00022490"/>
    </source>
</evidence>
<sequence>MSVHKNGGAKASGGYRVVARSSDRAEIYVYGIIGQDWFGDGVTAKQFAEDLKKLGNVKTIDLRINSDGGVVTEARAMYNLLVEHKAKVITHIDGIAASAASFLAMAGEDIEIAEGGFFMIHNARMSARGTAEDFERAATILRTVNETIVETYAARTKNTAADLKKWMDAETWFTGKEAVEKGFANRVVANMQVAASLNNPDERFVNLPGALRPRRNVAASRLAALAR</sequence>
<evidence type="ECO:0000256" key="1">
    <source>
        <dbReference type="ARBA" id="ARBA00007039"/>
    </source>
</evidence>
<name>A0AAC8YMK2_AMIAI</name>
<dbReference type="CDD" id="cd07016">
    <property type="entry name" value="S14_ClpP_1"/>
    <property type="match status" value="1"/>
</dbReference>
<dbReference type="InterPro" id="IPR023562">
    <property type="entry name" value="ClpP/TepA"/>
</dbReference>
<proteinExistence type="inferred from homology"/>
<dbReference type="GO" id="GO:0009368">
    <property type="term" value="C:endopeptidase Clp complex"/>
    <property type="evidence" value="ECO:0007669"/>
    <property type="project" value="TreeGrafter"/>
</dbReference>
<dbReference type="InterPro" id="IPR001907">
    <property type="entry name" value="ClpP"/>
</dbReference>
<dbReference type="AlphaFoldDB" id="A0AAC8YMK2"/>
<keyword evidence="10" id="KW-1185">Reference proteome</keyword>
<dbReference type="GO" id="GO:0004176">
    <property type="term" value="F:ATP-dependent peptidase activity"/>
    <property type="evidence" value="ECO:0007669"/>
    <property type="project" value="InterPro"/>
</dbReference>
<protein>
    <recommendedName>
        <fullName evidence="6">ATP-dependent Clp protease proteolytic subunit</fullName>
    </recommendedName>
</protein>
<dbReference type="PANTHER" id="PTHR10381:SF70">
    <property type="entry name" value="ATP-DEPENDENT CLP PROTEASE PROTEOLYTIC SUBUNIT"/>
    <property type="match status" value="1"/>
</dbReference>
<dbReference type="Proteomes" id="UP000075755">
    <property type="component" value="Chromosome"/>
</dbReference>
<dbReference type="PRINTS" id="PR00127">
    <property type="entry name" value="CLPPROTEASEP"/>
</dbReference>
<dbReference type="EMBL" id="JACICB010000007">
    <property type="protein sequence ID" value="MBB3705848.1"/>
    <property type="molecule type" value="Genomic_DNA"/>
</dbReference>
<evidence type="ECO:0000313" key="10">
    <source>
        <dbReference type="Proteomes" id="UP000577697"/>
    </source>
</evidence>
<dbReference type="GO" id="GO:0004252">
    <property type="term" value="F:serine-type endopeptidase activity"/>
    <property type="evidence" value="ECO:0007669"/>
    <property type="project" value="InterPro"/>
</dbReference>
<dbReference type="InterPro" id="IPR029045">
    <property type="entry name" value="ClpP/crotonase-like_dom_sf"/>
</dbReference>
<comment type="similarity">
    <text evidence="1 6">Belongs to the peptidase S14 family.</text>
</comment>
<keyword evidence="4 8" id="KW-0378">Hydrolase</keyword>
<evidence type="ECO:0000256" key="6">
    <source>
        <dbReference type="RuleBase" id="RU003567"/>
    </source>
</evidence>
<dbReference type="KEGG" id="aak:AA2016_2241"/>